<evidence type="ECO:0000313" key="11">
    <source>
        <dbReference type="Proteomes" id="UP000238823"/>
    </source>
</evidence>
<keyword evidence="8" id="KW-0472">Membrane</keyword>
<dbReference type="FunFam" id="3.40.50.300:FF:000042">
    <property type="entry name" value="Maltose/maltodextrin ABC transporter, ATP-binding protein"/>
    <property type="match status" value="1"/>
</dbReference>
<dbReference type="NCBIfam" id="NF008653">
    <property type="entry name" value="PRK11650.1"/>
    <property type="match status" value="1"/>
</dbReference>
<accession>A0A2S9YN67</accession>
<feature type="domain" description="ABC transporter" evidence="9">
    <location>
        <begin position="4"/>
        <end position="234"/>
    </location>
</feature>
<keyword evidence="1" id="KW-0813">Transport</keyword>
<dbReference type="Gene3D" id="3.40.50.300">
    <property type="entry name" value="P-loop containing nucleotide triphosphate hydrolases"/>
    <property type="match status" value="1"/>
</dbReference>
<dbReference type="SUPFAM" id="SSF52540">
    <property type="entry name" value="P-loop containing nucleoside triphosphate hydrolases"/>
    <property type="match status" value="1"/>
</dbReference>
<evidence type="ECO:0000256" key="8">
    <source>
        <dbReference type="ARBA" id="ARBA00023136"/>
    </source>
</evidence>
<keyword evidence="4" id="KW-0762">Sugar transport</keyword>
<organism evidence="10 11">
    <name type="scientific">Enhygromyxa salina</name>
    <dbReference type="NCBI Taxonomy" id="215803"/>
    <lineage>
        <taxon>Bacteria</taxon>
        <taxon>Pseudomonadati</taxon>
        <taxon>Myxococcota</taxon>
        <taxon>Polyangia</taxon>
        <taxon>Nannocystales</taxon>
        <taxon>Nannocystaceae</taxon>
        <taxon>Enhygromyxa</taxon>
    </lineage>
</organism>
<keyword evidence="7" id="KW-1278">Translocase</keyword>
<dbReference type="GO" id="GO:0016887">
    <property type="term" value="F:ATP hydrolysis activity"/>
    <property type="evidence" value="ECO:0007669"/>
    <property type="project" value="InterPro"/>
</dbReference>
<keyword evidence="3" id="KW-0997">Cell inner membrane</keyword>
<proteinExistence type="predicted"/>
<dbReference type="GO" id="GO:0015794">
    <property type="term" value="P:glycerol-3-phosphate transmembrane transport"/>
    <property type="evidence" value="ECO:0007669"/>
    <property type="project" value="TreeGrafter"/>
</dbReference>
<dbReference type="GO" id="GO:0140359">
    <property type="term" value="F:ABC-type transporter activity"/>
    <property type="evidence" value="ECO:0007669"/>
    <property type="project" value="InterPro"/>
</dbReference>
<reference evidence="10 11" key="1">
    <citation type="submission" date="2018-03" db="EMBL/GenBank/DDBJ databases">
        <title>Draft Genome Sequences of the Obligatory Marine Myxobacteria Enhygromyxa salina SWB007.</title>
        <authorList>
            <person name="Poehlein A."/>
            <person name="Moghaddam J.A."/>
            <person name="Harms H."/>
            <person name="Alanjari M."/>
            <person name="Koenig G.M."/>
            <person name="Daniel R."/>
            <person name="Schaeberle T.F."/>
        </authorList>
    </citation>
    <scope>NUCLEOTIDE SEQUENCE [LARGE SCALE GENOMIC DNA]</scope>
    <source>
        <strain evidence="10 11">SWB007</strain>
    </source>
</reference>
<dbReference type="SUPFAM" id="SSF50331">
    <property type="entry name" value="MOP-like"/>
    <property type="match status" value="1"/>
</dbReference>
<dbReference type="GO" id="GO:0008643">
    <property type="term" value="P:carbohydrate transport"/>
    <property type="evidence" value="ECO:0007669"/>
    <property type="project" value="InterPro"/>
</dbReference>
<dbReference type="SMART" id="SM00382">
    <property type="entry name" value="AAA"/>
    <property type="match status" value="1"/>
</dbReference>
<dbReference type="Proteomes" id="UP000238823">
    <property type="component" value="Unassembled WGS sequence"/>
</dbReference>
<dbReference type="RefSeq" id="WP_106090786.1">
    <property type="nucleotide sequence ID" value="NZ_PVNL01000074.1"/>
</dbReference>
<dbReference type="InterPro" id="IPR003593">
    <property type="entry name" value="AAA+_ATPase"/>
</dbReference>
<evidence type="ECO:0000256" key="2">
    <source>
        <dbReference type="ARBA" id="ARBA00022475"/>
    </source>
</evidence>
<evidence type="ECO:0000259" key="9">
    <source>
        <dbReference type="PROSITE" id="PS50893"/>
    </source>
</evidence>
<dbReference type="Pfam" id="PF17912">
    <property type="entry name" value="OB_MalK"/>
    <property type="match status" value="1"/>
</dbReference>
<dbReference type="PROSITE" id="PS50893">
    <property type="entry name" value="ABC_TRANSPORTER_2"/>
    <property type="match status" value="1"/>
</dbReference>
<dbReference type="InterPro" id="IPR047641">
    <property type="entry name" value="ABC_transpr_MalK/UgpC-like"/>
</dbReference>
<dbReference type="Gene3D" id="2.40.50.100">
    <property type="match status" value="1"/>
</dbReference>
<keyword evidence="2" id="KW-1003">Cell membrane</keyword>
<comment type="caution">
    <text evidence="10">The sequence shown here is derived from an EMBL/GenBank/DDBJ whole genome shotgun (WGS) entry which is preliminary data.</text>
</comment>
<dbReference type="InterPro" id="IPR003439">
    <property type="entry name" value="ABC_transporter-like_ATP-bd"/>
</dbReference>
<evidence type="ECO:0000256" key="6">
    <source>
        <dbReference type="ARBA" id="ARBA00022840"/>
    </source>
</evidence>
<dbReference type="PROSITE" id="PS00211">
    <property type="entry name" value="ABC_TRANSPORTER_1"/>
    <property type="match status" value="1"/>
</dbReference>
<dbReference type="PANTHER" id="PTHR43875:SF12">
    <property type="entry name" value="SN-GLYCEROL-3-PHOSPHATE IMPORT ATP-BINDING PROTEIN UGPC"/>
    <property type="match status" value="1"/>
</dbReference>
<evidence type="ECO:0000256" key="3">
    <source>
        <dbReference type="ARBA" id="ARBA00022519"/>
    </source>
</evidence>
<evidence type="ECO:0000313" key="10">
    <source>
        <dbReference type="EMBL" id="PRQ06499.1"/>
    </source>
</evidence>
<keyword evidence="5" id="KW-0547">Nucleotide-binding</keyword>
<dbReference type="GO" id="GO:0055052">
    <property type="term" value="C:ATP-binding cassette (ABC) transporter complex, substrate-binding subunit-containing"/>
    <property type="evidence" value="ECO:0007669"/>
    <property type="project" value="TreeGrafter"/>
</dbReference>
<protein>
    <submittedName>
        <fullName evidence="10">sn-glycerol-3-phosphate import ATP-binding protein UgpC</fullName>
        <ecNumber evidence="10">3.6.3.20</ecNumber>
    </submittedName>
</protein>
<dbReference type="InterPro" id="IPR015855">
    <property type="entry name" value="ABC_transpr_MalK-like"/>
</dbReference>
<dbReference type="PANTHER" id="PTHR43875">
    <property type="entry name" value="MALTODEXTRIN IMPORT ATP-BINDING PROTEIN MSMX"/>
    <property type="match status" value="1"/>
</dbReference>
<evidence type="ECO:0000256" key="1">
    <source>
        <dbReference type="ARBA" id="ARBA00022448"/>
    </source>
</evidence>
<dbReference type="CDD" id="cd03301">
    <property type="entry name" value="ABC_MalK_N"/>
    <property type="match status" value="1"/>
</dbReference>
<gene>
    <name evidence="10" type="primary">ugpC</name>
    <name evidence="10" type="ORF">ENSA7_38180</name>
</gene>
<dbReference type="InterPro" id="IPR040582">
    <property type="entry name" value="OB_MalK-like"/>
</dbReference>
<evidence type="ECO:0000256" key="7">
    <source>
        <dbReference type="ARBA" id="ARBA00022967"/>
    </source>
</evidence>
<dbReference type="InterPro" id="IPR012340">
    <property type="entry name" value="NA-bd_OB-fold"/>
</dbReference>
<dbReference type="EC" id="3.6.3.20" evidence="10"/>
<dbReference type="OrthoDB" id="9809450at2"/>
<dbReference type="Gene3D" id="2.40.50.140">
    <property type="entry name" value="Nucleic acid-binding proteins"/>
    <property type="match status" value="1"/>
</dbReference>
<dbReference type="InterPro" id="IPR027417">
    <property type="entry name" value="P-loop_NTPase"/>
</dbReference>
<dbReference type="InterPro" id="IPR008995">
    <property type="entry name" value="Mo/tungstate-bd_C_term_dom"/>
</dbReference>
<dbReference type="AlphaFoldDB" id="A0A2S9YN67"/>
<dbReference type="EMBL" id="PVNL01000074">
    <property type="protein sequence ID" value="PRQ06499.1"/>
    <property type="molecule type" value="Genomic_DNA"/>
</dbReference>
<evidence type="ECO:0000256" key="5">
    <source>
        <dbReference type="ARBA" id="ARBA00022741"/>
    </source>
</evidence>
<dbReference type="Pfam" id="PF00005">
    <property type="entry name" value="ABC_tran"/>
    <property type="match status" value="1"/>
</dbReference>
<dbReference type="GO" id="GO:0005524">
    <property type="term" value="F:ATP binding"/>
    <property type="evidence" value="ECO:0007669"/>
    <property type="project" value="UniProtKB-KW"/>
</dbReference>
<sequence>MVSVQAKQLIKRFGETTVLAGVDLDIPDGEFAVLVGPSGCGKSTLLRLLAGLERVSAGTIQFGDRDVTTLEPRERDIAMVFQSYALYPHMSVRKNLEFGLRLRKTDAATMTARVEEVAKMLDISHLLERLPRALSGGQRQRVAMGRAIVRRPALFLFDEPLSNLDPALRAQVRVEIRKLHDQLGVTSVYVTHDQVEAMTLADVLFVLDGGEVQQRGRPIDIYREPANCFVAKFLGSPAMNLSPVELRRESPDQRWFAGQFPVATPTAFAGLETGRRVVAGVRPHDLVLASEGAGDLELDVEVVETLGPELTVHGTLRTQAGPGQAYVAVLPAEHRVTRGDTLALKLEHLHLFDADTKRTLRC</sequence>
<keyword evidence="10" id="KW-0378">Hydrolase</keyword>
<keyword evidence="6 10" id="KW-0067">ATP-binding</keyword>
<dbReference type="InterPro" id="IPR017871">
    <property type="entry name" value="ABC_transporter-like_CS"/>
</dbReference>
<dbReference type="GO" id="GO:0001407">
    <property type="term" value="P:glycerophosphodiester transmembrane transport"/>
    <property type="evidence" value="ECO:0007669"/>
    <property type="project" value="TreeGrafter"/>
</dbReference>
<name>A0A2S9YN67_9BACT</name>
<evidence type="ECO:0000256" key="4">
    <source>
        <dbReference type="ARBA" id="ARBA00022597"/>
    </source>
</evidence>